<name>A0A0E9QLB0_ANGAN</name>
<proteinExistence type="predicted"/>
<accession>A0A0E9QLB0</accession>
<reference evidence="1" key="2">
    <citation type="journal article" date="2015" name="Fish Shellfish Immunol.">
        <title>Early steps in the European eel (Anguilla anguilla)-Vibrio vulnificus interaction in the gills: Role of the RtxA13 toxin.</title>
        <authorList>
            <person name="Callol A."/>
            <person name="Pajuelo D."/>
            <person name="Ebbesson L."/>
            <person name="Teles M."/>
            <person name="MacKenzie S."/>
            <person name="Amaro C."/>
        </authorList>
    </citation>
    <scope>NUCLEOTIDE SEQUENCE</scope>
</reference>
<reference evidence="1" key="1">
    <citation type="submission" date="2014-11" db="EMBL/GenBank/DDBJ databases">
        <authorList>
            <person name="Amaro Gonzalez C."/>
        </authorList>
    </citation>
    <scope>NUCLEOTIDE SEQUENCE</scope>
</reference>
<protein>
    <submittedName>
        <fullName evidence="1">Uncharacterized protein</fullName>
    </submittedName>
</protein>
<evidence type="ECO:0000313" key="1">
    <source>
        <dbReference type="EMBL" id="JAH17676.1"/>
    </source>
</evidence>
<organism evidence="1">
    <name type="scientific">Anguilla anguilla</name>
    <name type="common">European freshwater eel</name>
    <name type="synonym">Muraena anguilla</name>
    <dbReference type="NCBI Taxonomy" id="7936"/>
    <lineage>
        <taxon>Eukaryota</taxon>
        <taxon>Metazoa</taxon>
        <taxon>Chordata</taxon>
        <taxon>Craniata</taxon>
        <taxon>Vertebrata</taxon>
        <taxon>Euteleostomi</taxon>
        <taxon>Actinopterygii</taxon>
        <taxon>Neopterygii</taxon>
        <taxon>Teleostei</taxon>
        <taxon>Anguilliformes</taxon>
        <taxon>Anguillidae</taxon>
        <taxon>Anguilla</taxon>
    </lineage>
</organism>
<dbReference type="AlphaFoldDB" id="A0A0E9QLB0"/>
<dbReference type="EMBL" id="GBXM01090901">
    <property type="protein sequence ID" value="JAH17676.1"/>
    <property type="molecule type" value="Transcribed_RNA"/>
</dbReference>
<sequence>MIYVQLVKGETTLETLFLLHSSTVFLALRPRTACAVCFTPVHFALNRNRKDKSFRDASRQYHHITHPEHDHTERLKITNLLVFVQIQTYTMPNNV</sequence>